<sequence>MLLIGIVFAITKHLGLCIKFCVNFKAYYRHISSHRTLLIITKIWPEKKFTKTVKSVNIPPAPKQPNKRGSTMQERGVFITLEGIDGSGKSTVANLLEVLALQDGRMRCVTTMEPTDGPTGKLIRDKLEGRSPIESNEALQRLFIEDRLEHVNDFIRPHLKRGYLVISDRY</sequence>
<gene>
    <name evidence="5" type="ORF">COU07_01470</name>
</gene>
<dbReference type="GO" id="GO:0005737">
    <property type="term" value="C:cytoplasm"/>
    <property type="evidence" value="ECO:0007669"/>
    <property type="project" value="TreeGrafter"/>
</dbReference>
<dbReference type="PANTHER" id="PTHR10344">
    <property type="entry name" value="THYMIDYLATE KINASE"/>
    <property type="match status" value="1"/>
</dbReference>
<protein>
    <recommendedName>
        <fullName evidence="4">Thymidylate kinase-like domain-containing protein</fullName>
    </recommendedName>
</protein>
<dbReference type="SUPFAM" id="SSF52540">
    <property type="entry name" value="P-loop containing nucleoside triphosphate hydrolases"/>
    <property type="match status" value="1"/>
</dbReference>
<dbReference type="GO" id="GO:0004798">
    <property type="term" value="F:dTMP kinase activity"/>
    <property type="evidence" value="ECO:0007669"/>
    <property type="project" value="TreeGrafter"/>
</dbReference>
<dbReference type="GO" id="GO:0006227">
    <property type="term" value="P:dUDP biosynthetic process"/>
    <property type="evidence" value="ECO:0007669"/>
    <property type="project" value="TreeGrafter"/>
</dbReference>
<reference evidence="6" key="1">
    <citation type="submission" date="2017-09" db="EMBL/GenBank/DDBJ databases">
        <title>Depth-based differentiation of microbial function through sediment-hosted aquifers and enrichment of novel symbionts in the deep terrestrial subsurface.</title>
        <authorList>
            <person name="Probst A.J."/>
            <person name="Ladd B."/>
            <person name="Jarett J.K."/>
            <person name="Geller-Mcgrath D.E."/>
            <person name="Sieber C.M.K."/>
            <person name="Emerson J.B."/>
            <person name="Anantharaman K."/>
            <person name="Thomas B.C."/>
            <person name="Malmstrom R."/>
            <person name="Stieglmeier M."/>
            <person name="Klingl A."/>
            <person name="Woyke T."/>
            <person name="Ryan C.M."/>
            <person name="Banfield J.F."/>
        </authorList>
    </citation>
    <scope>NUCLEOTIDE SEQUENCE [LARGE SCALE GENOMIC DNA]</scope>
</reference>
<proteinExistence type="inferred from homology"/>
<keyword evidence="3" id="KW-0067">ATP-binding</keyword>
<dbReference type="GO" id="GO:0006235">
    <property type="term" value="P:dTTP biosynthetic process"/>
    <property type="evidence" value="ECO:0007669"/>
    <property type="project" value="TreeGrafter"/>
</dbReference>
<dbReference type="InterPro" id="IPR039430">
    <property type="entry name" value="Thymidylate_kin-like_dom"/>
</dbReference>
<dbReference type="Gene3D" id="3.40.50.300">
    <property type="entry name" value="P-loop containing nucleotide triphosphate hydrolases"/>
    <property type="match status" value="1"/>
</dbReference>
<dbReference type="EMBL" id="PFAZ01000001">
    <property type="protein sequence ID" value="PIR89636.1"/>
    <property type="molecule type" value="Genomic_DNA"/>
</dbReference>
<comment type="similarity">
    <text evidence="1">Belongs to the thymidylate kinase family.</text>
</comment>
<feature type="domain" description="Thymidylate kinase-like" evidence="4">
    <location>
        <begin position="81"/>
        <end position="170"/>
    </location>
</feature>
<organism evidence="5 6">
    <name type="scientific">Candidatus Harrisonbacteria bacterium CG10_big_fil_rev_8_21_14_0_10_40_38</name>
    <dbReference type="NCBI Taxonomy" id="1974583"/>
    <lineage>
        <taxon>Bacteria</taxon>
        <taxon>Candidatus Harrisoniibacteriota</taxon>
    </lineage>
</organism>
<evidence type="ECO:0000313" key="6">
    <source>
        <dbReference type="Proteomes" id="UP000231157"/>
    </source>
</evidence>
<evidence type="ECO:0000256" key="3">
    <source>
        <dbReference type="ARBA" id="ARBA00022840"/>
    </source>
</evidence>
<keyword evidence="2" id="KW-0547">Nucleotide-binding</keyword>
<comment type="caution">
    <text evidence="5">The sequence shown here is derived from an EMBL/GenBank/DDBJ whole genome shotgun (WGS) entry which is preliminary data.</text>
</comment>
<evidence type="ECO:0000256" key="1">
    <source>
        <dbReference type="ARBA" id="ARBA00009776"/>
    </source>
</evidence>
<dbReference type="InterPro" id="IPR027417">
    <property type="entry name" value="P-loop_NTPase"/>
</dbReference>
<dbReference type="PANTHER" id="PTHR10344:SF4">
    <property type="entry name" value="UMP-CMP KINASE 2, MITOCHONDRIAL"/>
    <property type="match status" value="1"/>
</dbReference>
<evidence type="ECO:0000313" key="5">
    <source>
        <dbReference type="EMBL" id="PIR89636.1"/>
    </source>
</evidence>
<dbReference type="GO" id="GO:0006233">
    <property type="term" value="P:dTDP biosynthetic process"/>
    <property type="evidence" value="ECO:0007669"/>
    <property type="project" value="TreeGrafter"/>
</dbReference>
<evidence type="ECO:0000259" key="4">
    <source>
        <dbReference type="Pfam" id="PF02223"/>
    </source>
</evidence>
<dbReference type="AlphaFoldDB" id="A0A2H0UVE6"/>
<name>A0A2H0UVE6_9BACT</name>
<evidence type="ECO:0000256" key="2">
    <source>
        <dbReference type="ARBA" id="ARBA00022741"/>
    </source>
</evidence>
<dbReference type="CDD" id="cd01672">
    <property type="entry name" value="TMPK"/>
    <property type="match status" value="1"/>
</dbReference>
<dbReference type="Proteomes" id="UP000231157">
    <property type="component" value="Unassembled WGS sequence"/>
</dbReference>
<dbReference type="Pfam" id="PF02223">
    <property type="entry name" value="Thymidylate_kin"/>
    <property type="match status" value="1"/>
</dbReference>
<accession>A0A2H0UVE6</accession>
<dbReference type="GO" id="GO:0005524">
    <property type="term" value="F:ATP binding"/>
    <property type="evidence" value="ECO:0007669"/>
    <property type="project" value="UniProtKB-KW"/>
</dbReference>